<name>A0A9C7LBW7_9BACI</name>
<feature type="transmembrane region" description="Helical" evidence="1">
    <location>
        <begin position="231"/>
        <end position="252"/>
    </location>
</feature>
<keyword evidence="1 2" id="KW-0812">Transmembrane</keyword>
<organism evidence="2 3">
    <name type="scientific">Pseudoneobacillus rhizosphaerae</name>
    <dbReference type="NCBI Taxonomy" id="2880968"/>
    <lineage>
        <taxon>Bacteria</taxon>
        <taxon>Bacillati</taxon>
        <taxon>Bacillota</taxon>
        <taxon>Bacilli</taxon>
        <taxon>Bacillales</taxon>
        <taxon>Bacillaceae</taxon>
        <taxon>Pseudoneobacillus</taxon>
    </lineage>
</organism>
<dbReference type="Pfam" id="PF12679">
    <property type="entry name" value="ABC2_membrane_2"/>
    <property type="match status" value="1"/>
</dbReference>
<keyword evidence="3" id="KW-1185">Reference proteome</keyword>
<evidence type="ECO:0000313" key="2">
    <source>
        <dbReference type="EMBL" id="CAG9609872.1"/>
    </source>
</evidence>
<feature type="transmembrane region" description="Helical" evidence="1">
    <location>
        <begin position="73"/>
        <end position="93"/>
    </location>
</feature>
<accession>A0A9C7LBW7</accession>
<dbReference type="AlphaFoldDB" id="A0A9C7LBW7"/>
<keyword evidence="1" id="KW-0472">Membrane</keyword>
<dbReference type="GO" id="GO:0005886">
    <property type="term" value="C:plasma membrane"/>
    <property type="evidence" value="ECO:0007669"/>
    <property type="project" value="UniProtKB-SubCell"/>
</dbReference>
<feature type="transmembrane region" description="Helical" evidence="1">
    <location>
        <begin position="21"/>
        <end position="42"/>
    </location>
</feature>
<proteinExistence type="predicted"/>
<protein>
    <submittedName>
        <fullName evidence="2">Transmembrane protein YxlG</fullName>
    </submittedName>
</protein>
<feature type="transmembrane region" description="Helical" evidence="1">
    <location>
        <begin position="183"/>
        <end position="208"/>
    </location>
</feature>
<feature type="transmembrane region" description="Helical" evidence="1">
    <location>
        <begin position="119"/>
        <end position="141"/>
    </location>
</feature>
<keyword evidence="1" id="KW-1133">Transmembrane helix</keyword>
<comment type="caution">
    <text evidence="2">The sequence shown here is derived from an EMBL/GenBank/DDBJ whole genome shotgun (WGS) entry which is preliminary data.</text>
</comment>
<dbReference type="Proteomes" id="UP000789845">
    <property type="component" value="Unassembled WGS sequence"/>
</dbReference>
<feature type="transmembrane region" description="Helical" evidence="1">
    <location>
        <begin position="153"/>
        <end position="176"/>
    </location>
</feature>
<dbReference type="GO" id="GO:0140359">
    <property type="term" value="F:ABC-type transporter activity"/>
    <property type="evidence" value="ECO:0007669"/>
    <property type="project" value="InterPro"/>
</dbReference>
<dbReference type="RefSeq" id="WP_230498107.1">
    <property type="nucleotide sequence ID" value="NZ_CAKJTG010000025.1"/>
</dbReference>
<evidence type="ECO:0000313" key="3">
    <source>
        <dbReference type="Proteomes" id="UP000789845"/>
    </source>
</evidence>
<reference evidence="2" key="1">
    <citation type="submission" date="2021-10" db="EMBL/GenBank/DDBJ databases">
        <authorList>
            <person name="Criscuolo A."/>
        </authorList>
    </citation>
    <scope>NUCLEOTIDE SEQUENCE</scope>
    <source>
        <strain evidence="2">CIP111885</strain>
    </source>
</reference>
<dbReference type="EMBL" id="CAKJTG010000025">
    <property type="protein sequence ID" value="CAG9609872.1"/>
    <property type="molecule type" value="Genomic_DNA"/>
</dbReference>
<gene>
    <name evidence="2" type="primary">yxlG</name>
    <name evidence="2" type="ORF">NEOCIP111885_03615</name>
</gene>
<evidence type="ECO:0000256" key="1">
    <source>
        <dbReference type="SAM" id="Phobius"/>
    </source>
</evidence>
<sequence length="259" mass="29108">MSQFVVLLKKELLESWRNFKWIWMPLTFILLGVMDPITQNYLPKILDTMGDLPEGAVIQLPVPSAEEVISMSLANIDMLGILILVLASMGIIAGERKSGVAAMILVKPVSHHYFVMSKWLSSLLLMWISLFLGLLASWYYTGLLFEFIPFSDFLLSFVLYGIWLSLVITITIFYNAFLKTPGLVGFISLATIIILNMVSGILTEWLAWSPARLMSYASQSLMQDGLPENTIASIVLTVLIMIVLLFTSVFIFRKKELAV</sequence>
<dbReference type="PANTHER" id="PTHR43471">
    <property type="entry name" value="ABC TRANSPORTER PERMEASE"/>
    <property type="match status" value="1"/>
</dbReference>